<feature type="domain" description="CoA carboxyltransferase N-terminal" evidence="1">
    <location>
        <begin position="23"/>
        <end position="280"/>
    </location>
</feature>
<organism evidence="3 4">
    <name type="scientific">Meiothermus luteus</name>
    <dbReference type="NCBI Taxonomy" id="2026184"/>
    <lineage>
        <taxon>Bacteria</taxon>
        <taxon>Thermotogati</taxon>
        <taxon>Deinococcota</taxon>
        <taxon>Deinococci</taxon>
        <taxon>Thermales</taxon>
        <taxon>Thermaceae</taxon>
        <taxon>Meiothermus</taxon>
    </lineage>
</organism>
<dbReference type="OrthoDB" id="9803706at2"/>
<keyword evidence="4" id="KW-1185">Reference proteome</keyword>
<dbReference type="InterPro" id="IPR034733">
    <property type="entry name" value="AcCoA_carboxyl_beta"/>
</dbReference>
<reference evidence="3 4" key="1">
    <citation type="submission" date="2018-08" db="EMBL/GenBank/DDBJ databases">
        <title>Meiothermus luteus KCTC 52599 genome sequencing project.</title>
        <authorList>
            <person name="Da Costa M.S."/>
            <person name="Albuquerque L."/>
            <person name="Raposo P."/>
            <person name="Froufe H.J.C."/>
            <person name="Barroso C.S."/>
            <person name="Egas C."/>
        </authorList>
    </citation>
    <scope>NUCLEOTIDE SEQUENCE [LARGE SCALE GENOMIC DNA]</scope>
    <source>
        <strain evidence="3 4">KCTC 52599</strain>
    </source>
</reference>
<dbReference type="PANTHER" id="PTHR22855">
    <property type="entry name" value="ACETYL, PROPIONYL, PYRUVATE, AND GLUTACONYL CARBOXYLASE-RELATED"/>
    <property type="match status" value="1"/>
</dbReference>
<dbReference type="EC" id="2.1.3.1" evidence="3"/>
<dbReference type="GO" id="GO:0006552">
    <property type="term" value="P:L-leucine catabolic process"/>
    <property type="evidence" value="ECO:0007669"/>
    <property type="project" value="TreeGrafter"/>
</dbReference>
<dbReference type="InterPro" id="IPR011762">
    <property type="entry name" value="COA_CT_N"/>
</dbReference>
<dbReference type="InterPro" id="IPR011763">
    <property type="entry name" value="COA_CT_C"/>
</dbReference>
<dbReference type="GO" id="GO:0004485">
    <property type="term" value="F:methylcrotonoyl-CoA carboxylase activity"/>
    <property type="evidence" value="ECO:0007669"/>
    <property type="project" value="TreeGrafter"/>
</dbReference>
<evidence type="ECO:0000259" key="2">
    <source>
        <dbReference type="PROSITE" id="PS50989"/>
    </source>
</evidence>
<dbReference type="Proteomes" id="UP000265800">
    <property type="component" value="Unassembled WGS sequence"/>
</dbReference>
<dbReference type="InterPro" id="IPR045190">
    <property type="entry name" value="MCCB/AccD1-like"/>
</dbReference>
<dbReference type="PROSITE" id="PS50989">
    <property type="entry name" value="COA_CT_CTER"/>
    <property type="match status" value="1"/>
</dbReference>
<gene>
    <name evidence="3" type="ORF">Mlute_01141</name>
</gene>
<dbReference type="GO" id="GO:1905202">
    <property type="term" value="C:methylcrotonoyl-CoA carboxylase complex"/>
    <property type="evidence" value="ECO:0007669"/>
    <property type="project" value="TreeGrafter"/>
</dbReference>
<evidence type="ECO:0000313" key="3">
    <source>
        <dbReference type="EMBL" id="RIH86824.1"/>
    </source>
</evidence>
<dbReference type="AlphaFoldDB" id="A0A399EQ90"/>
<sequence>MWPSQISAKERESPVFKQNKDAWVRRIAEFNESLSCIRQGGGPKAIERQHAKGRLTARERIAKLVDPNTAPEEILTYAGWQMYPEWGGAPGGGVVTAIGQIAGRDWMIIANDATVKAGAFFPITAKKVIRAQTIALENRLPTVYLVDSAGVFLPLQDEVFPDQDDFGRIFYLNARMSALGIPQISAIMGNCVAGGAYLPLMTDVLIMTEGSGLYLAGPALVKAAIGQEVSSEALGGARMHAEVSGSVDFYEPNDEAAIARIRALAALYARPALAPWAQERTAEREPVHPQEDLYGLVSPDGSRPYDVREVIARLVDGSEFHEFKAGYGQTLVCGYARLGGFPIGIVANQRLIIKKPGRIEVGGVIYAEAADKAARFILEVNQRFIPLLFLMDVSGFMVGRESEEQGIIRRGAKLVNAVSNSVVPKLTLIIGGSFGAGNYAMAGKAYAPRFIYAWPSAQYAVMSGNAAAKTLMEIELAKLEREGKKPTEEDLLALYEHIKARYEETLDPRYAAARLWVDEVIFPHETRERLIHSLEVCALNPEREAMRVGVFQV</sequence>
<dbReference type="GO" id="GO:0047154">
    <property type="term" value="F:methylmalonyl-CoA carboxytransferase activity"/>
    <property type="evidence" value="ECO:0007669"/>
    <property type="project" value="UniProtKB-EC"/>
</dbReference>
<evidence type="ECO:0000313" key="4">
    <source>
        <dbReference type="Proteomes" id="UP000265800"/>
    </source>
</evidence>
<dbReference type="FunFam" id="3.90.226.10:FF:000030">
    <property type="entry name" value="Acetyl-CoA carboxylase carboxyltransferase subunit"/>
    <property type="match status" value="1"/>
</dbReference>
<dbReference type="FunFam" id="3.90.226.10:FF:000004">
    <property type="entry name" value="Methylcrotonoyl-CoA carboxylase beta chain"/>
    <property type="match status" value="1"/>
</dbReference>
<dbReference type="Gene3D" id="3.90.226.10">
    <property type="entry name" value="2-enoyl-CoA Hydratase, Chain A, domain 1"/>
    <property type="match status" value="2"/>
</dbReference>
<evidence type="ECO:0000259" key="1">
    <source>
        <dbReference type="PROSITE" id="PS50980"/>
    </source>
</evidence>
<name>A0A399EQ90_9DEIN</name>
<dbReference type="PROSITE" id="PS50980">
    <property type="entry name" value="COA_CT_NTER"/>
    <property type="match status" value="1"/>
</dbReference>
<dbReference type="Pfam" id="PF01039">
    <property type="entry name" value="Carboxyl_trans"/>
    <property type="match status" value="1"/>
</dbReference>
<accession>A0A399EQ90</accession>
<proteinExistence type="predicted"/>
<dbReference type="InterPro" id="IPR029045">
    <property type="entry name" value="ClpP/crotonase-like_dom_sf"/>
</dbReference>
<dbReference type="PANTHER" id="PTHR22855:SF13">
    <property type="entry name" value="METHYLCROTONOYL-COA CARBOXYLASE BETA CHAIN, MITOCHONDRIAL"/>
    <property type="match status" value="1"/>
</dbReference>
<keyword evidence="3" id="KW-0808">Transferase</keyword>
<dbReference type="EMBL" id="QWKZ01000028">
    <property type="protein sequence ID" value="RIH86824.1"/>
    <property type="molecule type" value="Genomic_DNA"/>
</dbReference>
<protein>
    <submittedName>
        <fullName evidence="3">Methylmalonyl-CoA carboxyltransferase 12S subunit</fullName>
        <ecNumber evidence="3">2.1.3.1</ecNumber>
    </submittedName>
</protein>
<comment type="caution">
    <text evidence="3">The sequence shown here is derived from an EMBL/GenBank/DDBJ whole genome shotgun (WGS) entry which is preliminary data.</text>
</comment>
<dbReference type="RefSeq" id="WP_119359802.1">
    <property type="nucleotide sequence ID" value="NZ_QWKZ01000028.1"/>
</dbReference>
<dbReference type="SUPFAM" id="SSF52096">
    <property type="entry name" value="ClpP/crotonase"/>
    <property type="match status" value="2"/>
</dbReference>
<feature type="domain" description="CoA carboxyltransferase C-terminal" evidence="2">
    <location>
        <begin position="285"/>
        <end position="553"/>
    </location>
</feature>